<organism evidence="7 8">
    <name type="scientific">Streptomyces lunalinharesii</name>
    <dbReference type="NCBI Taxonomy" id="333384"/>
    <lineage>
        <taxon>Bacteria</taxon>
        <taxon>Bacillati</taxon>
        <taxon>Actinomycetota</taxon>
        <taxon>Actinomycetes</taxon>
        <taxon>Kitasatosporales</taxon>
        <taxon>Streptomycetaceae</taxon>
        <taxon>Streptomyces</taxon>
    </lineage>
</organism>
<comment type="caution">
    <text evidence="7">The sequence shown here is derived from an EMBL/GenBank/DDBJ whole genome shotgun (WGS) entry which is preliminary data.</text>
</comment>
<accession>A0ABP6FJ85</accession>
<evidence type="ECO:0000256" key="3">
    <source>
        <dbReference type="ARBA" id="ARBA00023015"/>
    </source>
</evidence>
<dbReference type="PROSITE" id="PS50949">
    <property type="entry name" value="HTH_GNTR"/>
    <property type="match status" value="1"/>
</dbReference>
<reference evidence="8" key="1">
    <citation type="journal article" date="2019" name="Int. J. Syst. Evol. Microbiol.">
        <title>The Global Catalogue of Microorganisms (GCM) 10K type strain sequencing project: providing services to taxonomists for standard genome sequencing and annotation.</title>
        <authorList>
            <consortium name="The Broad Institute Genomics Platform"/>
            <consortium name="The Broad Institute Genome Sequencing Center for Infectious Disease"/>
            <person name="Wu L."/>
            <person name="Ma J."/>
        </authorList>
    </citation>
    <scope>NUCLEOTIDE SEQUENCE [LARGE SCALE GENOMIC DNA]</scope>
    <source>
        <strain evidence="8">JCM 16374</strain>
    </source>
</reference>
<evidence type="ECO:0000313" key="8">
    <source>
        <dbReference type="Proteomes" id="UP001500994"/>
    </source>
</evidence>
<dbReference type="SMART" id="SM00345">
    <property type="entry name" value="HTH_GNTR"/>
    <property type="match status" value="1"/>
</dbReference>
<keyword evidence="7" id="KW-0032">Aminotransferase</keyword>
<dbReference type="InterPro" id="IPR015421">
    <property type="entry name" value="PyrdxlP-dep_Trfase_major"/>
</dbReference>
<evidence type="ECO:0000256" key="4">
    <source>
        <dbReference type="ARBA" id="ARBA00023125"/>
    </source>
</evidence>
<dbReference type="Gene3D" id="3.40.640.10">
    <property type="entry name" value="Type I PLP-dependent aspartate aminotransferase-like (Major domain)"/>
    <property type="match status" value="1"/>
</dbReference>
<keyword evidence="4" id="KW-0238">DNA-binding</keyword>
<dbReference type="Pfam" id="PF00155">
    <property type="entry name" value="Aminotran_1_2"/>
    <property type="match status" value="1"/>
</dbReference>
<evidence type="ECO:0000256" key="5">
    <source>
        <dbReference type="ARBA" id="ARBA00023163"/>
    </source>
</evidence>
<dbReference type="SUPFAM" id="SSF46785">
    <property type="entry name" value="Winged helix' DNA-binding domain"/>
    <property type="match status" value="1"/>
</dbReference>
<keyword evidence="5" id="KW-0804">Transcription</keyword>
<keyword evidence="8" id="KW-1185">Reference proteome</keyword>
<dbReference type="InterPro" id="IPR004839">
    <property type="entry name" value="Aminotransferase_I/II_large"/>
</dbReference>
<evidence type="ECO:0000313" key="7">
    <source>
        <dbReference type="EMBL" id="GAA2693982.1"/>
    </source>
</evidence>
<dbReference type="Proteomes" id="UP001500994">
    <property type="component" value="Unassembled WGS sequence"/>
</dbReference>
<keyword evidence="7" id="KW-0808">Transferase</keyword>
<dbReference type="PANTHER" id="PTHR46577:SF1">
    <property type="entry name" value="HTH-TYPE TRANSCRIPTIONAL REGULATORY PROTEIN GABR"/>
    <property type="match status" value="1"/>
</dbReference>
<sequence>MTPGEPVEAVESLTARLGRWSAGRGPLYLLLAGRLRQMIEDGLLRPGAPLPADRALAAALAVGRSTVVAAYETLRQEGRITRRQGSGTRVADAALAPVGDTPEEAAGPARAHDTSNPLFLHLLEPADGVIMLSCAAPAGPPPQLVDAYRTLTFPSDGDLGYHPAGFPALREAIAARFTARGVPTGPEQVLVTTGAQQALSLLTRHLVSPGDRVLVEAPTYAGALDVFREAAGVPLAVPSGVDGIDVTAAERAMAAERPALGYVISCFHNPTGGVLPPLAGRRLVTAARRHGVPLIDDEVLAELPLSAPAPQPLAAFGDVISIGSLSKLLWGGLRIGWVRGDAGLVSRLSRLKALHDLGTDVPTQLAAVRLLAGLDELLAPRRARLRACHDHLRAELERLLPSWHCPPVPGGQTLWARLPHGDGVSFAQLGLRHGVAVLPGAALDPTGRSHAHLRLHFLHEPEVLTQAVERLAHAWHAYQDAPPRPRTGTALNAITV</sequence>
<comment type="similarity">
    <text evidence="1">In the C-terminal section; belongs to the class-I pyridoxal-phosphate-dependent aminotransferase family.</text>
</comment>
<dbReference type="InterPro" id="IPR000524">
    <property type="entry name" value="Tscrpt_reg_HTH_GntR"/>
</dbReference>
<dbReference type="EMBL" id="BAAARK010000070">
    <property type="protein sequence ID" value="GAA2693982.1"/>
    <property type="molecule type" value="Genomic_DNA"/>
</dbReference>
<dbReference type="PANTHER" id="PTHR46577">
    <property type="entry name" value="HTH-TYPE TRANSCRIPTIONAL REGULATORY PROTEIN GABR"/>
    <property type="match status" value="1"/>
</dbReference>
<name>A0ABP6FJ85_9ACTN</name>
<dbReference type="InterPro" id="IPR015424">
    <property type="entry name" value="PyrdxlP-dep_Trfase"/>
</dbReference>
<protein>
    <submittedName>
        <fullName evidence="7">PLP-dependent aminotransferase family protein</fullName>
    </submittedName>
</protein>
<dbReference type="CDD" id="cd07377">
    <property type="entry name" value="WHTH_GntR"/>
    <property type="match status" value="1"/>
</dbReference>
<dbReference type="GO" id="GO:0008483">
    <property type="term" value="F:transaminase activity"/>
    <property type="evidence" value="ECO:0007669"/>
    <property type="project" value="UniProtKB-KW"/>
</dbReference>
<proteinExistence type="inferred from homology"/>
<dbReference type="InterPro" id="IPR051446">
    <property type="entry name" value="HTH_trans_reg/aminotransferase"/>
</dbReference>
<evidence type="ECO:0000256" key="1">
    <source>
        <dbReference type="ARBA" id="ARBA00005384"/>
    </source>
</evidence>
<dbReference type="Gene3D" id="1.10.10.10">
    <property type="entry name" value="Winged helix-like DNA-binding domain superfamily/Winged helix DNA-binding domain"/>
    <property type="match status" value="1"/>
</dbReference>
<dbReference type="CDD" id="cd00609">
    <property type="entry name" value="AAT_like"/>
    <property type="match status" value="1"/>
</dbReference>
<evidence type="ECO:0000259" key="6">
    <source>
        <dbReference type="PROSITE" id="PS50949"/>
    </source>
</evidence>
<keyword evidence="2" id="KW-0663">Pyridoxal phosphate</keyword>
<evidence type="ECO:0000256" key="2">
    <source>
        <dbReference type="ARBA" id="ARBA00022898"/>
    </source>
</evidence>
<dbReference type="InterPro" id="IPR036388">
    <property type="entry name" value="WH-like_DNA-bd_sf"/>
</dbReference>
<dbReference type="SUPFAM" id="SSF53383">
    <property type="entry name" value="PLP-dependent transferases"/>
    <property type="match status" value="1"/>
</dbReference>
<gene>
    <name evidence="7" type="ORF">GCM10009864_80940</name>
</gene>
<keyword evidence="3" id="KW-0805">Transcription regulation</keyword>
<dbReference type="InterPro" id="IPR036390">
    <property type="entry name" value="WH_DNA-bd_sf"/>
</dbReference>
<dbReference type="Pfam" id="PF00392">
    <property type="entry name" value="GntR"/>
    <property type="match status" value="1"/>
</dbReference>
<feature type="domain" description="HTH gntR-type" evidence="6">
    <location>
        <begin position="25"/>
        <end position="93"/>
    </location>
</feature>